<dbReference type="OrthoDB" id="9128499at2"/>
<evidence type="ECO:0000256" key="2">
    <source>
        <dbReference type="SAM" id="SignalP"/>
    </source>
</evidence>
<sequence length="208" mass="21663">MKSQKKTAAIALAAAAMVSMMPMRAHADVSAGLIWAANPAGLQAMPDAQALALLPSSAYVPLQTSGGKCLLVARRGTKIVAVELSPLTIGTKIIGWKPQEIDMSTLTSKWGYQPPKSSIDTKSFGNPVTNTISAQSKTDTSKGGSYAHAGSWSNGNVEAHSSAIASANGETEAAESVTVNGKTYRKYSHFKPATADAPVAASDEYFCQ</sequence>
<feature type="region of interest" description="Disordered" evidence="1">
    <location>
        <begin position="119"/>
        <end position="151"/>
    </location>
</feature>
<feature type="signal peptide" evidence="2">
    <location>
        <begin position="1"/>
        <end position="27"/>
    </location>
</feature>
<feature type="compositionally biased region" description="Polar residues" evidence="1">
    <location>
        <begin position="119"/>
        <end position="143"/>
    </location>
</feature>
<gene>
    <name evidence="3" type="ORF">AWB75_01523</name>
</gene>
<protein>
    <submittedName>
        <fullName evidence="3">Uncharacterized protein</fullName>
    </submittedName>
</protein>
<evidence type="ECO:0000313" key="3">
    <source>
        <dbReference type="EMBL" id="SAK51195.1"/>
    </source>
</evidence>
<evidence type="ECO:0000313" key="4">
    <source>
        <dbReference type="Proteomes" id="UP000054870"/>
    </source>
</evidence>
<accession>A0A158A0A4</accession>
<keyword evidence="4" id="KW-1185">Reference proteome</keyword>
<reference evidence="3" key="1">
    <citation type="submission" date="2016-01" db="EMBL/GenBank/DDBJ databases">
        <authorList>
            <person name="Peeters C."/>
        </authorList>
    </citation>
    <scope>NUCLEOTIDE SEQUENCE [LARGE SCALE GENOMIC DNA]</scope>
    <source>
        <strain evidence="3">LMG 29318</strain>
    </source>
</reference>
<dbReference type="Proteomes" id="UP000054870">
    <property type="component" value="Unassembled WGS sequence"/>
</dbReference>
<comment type="caution">
    <text evidence="3">The sequence shown here is derived from an EMBL/GenBank/DDBJ whole genome shotgun (WGS) entry which is preliminary data.</text>
</comment>
<dbReference type="EMBL" id="FCOF02000005">
    <property type="protein sequence ID" value="SAK51195.1"/>
    <property type="molecule type" value="Genomic_DNA"/>
</dbReference>
<organism evidence="3 4">
    <name type="scientific">Caballeronia catudaia</name>
    <dbReference type="NCBI Taxonomy" id="1777136"/>
    <lineage>
        <taxon>Bacteria</taxon>
        <taxon>Pseudomonadati</taxon>
        <taxon>Pseudomonadota</taxon>
        <taxon>Betaproteobacteria</taxon>
        <taxon>Burkholderiales</taxon>
        <taxon>Burkholderiaceae</taxon>
        <taxon>Caballeronia</taxon>
    </lineage>
</organism>
<name>A0A158A0A4_9BURK</name>
<dbReference type="AlphaFoldDB" id="A0A158A0A4"/>
<dbReference type="RefSeq" id="WP_061123473.1">
    <property type="nucleotide sequence ID" value="NZ_FCOF02000005.1"/>
</dbReference>
<proteinExistence type="predicted"/>
<keyword evidence="2" id="KW-0732">Signal</keyword>
<evidence type="ECO:0000256" key="1">
    <source>
        <dbReference type="SAM" id="MobiDB-lite"/>
    </source>
</evidence>
<feature type="chain" id="PRO_5007619948" evidence="2">
    <location>
        <begin position="28"/>
        <end position="208"/>
    </location>
</feature>